<dbReference type="Proteomes" id="UP000092687">
    <property type="component" value="Chromosome"/>
</dbReference>
<accession>A0A1C7DLV3</accession>
<dbReference type="SUPFAM" id="SSF159774">
    <property type="entry name" value="YerB-like"/>
    <property type="match status" value="1"/>
</dbReference>
<dbReference type="Pfam" id="PF17479">
    <property type="entry name" value="DUF3048_C"/>
    <property type="match status" value="1"/>
</dbReference>
<evidence type="ECO:0000259" key="3">
    <source>
        <dbReference type="Pfam" id="PF17479"/>
    </source>
</evidence>
<feature type="domain" description="DUF3048" evidence="2">
    <location>
        <begin position="53"/>
        <end position="192"/>
    </location>
</feature>
<dbReference type="EMBL" id="CP016537">
    <property type="protein sequence ID" value="ANU12374.1"/>
    <property type="molecule type" value="Genomic_DNA"/>
</dbReference>
<reference evidence="5" key="1">
    <citation type="submission" date="2016-07" db="EMBL/GenBank/DDBJ databases">
        <authorList>
            <person name="See-Too W.S."/>
        </authorList>
    </citation>
    <scope>NUCLEOTIDE SEQUENCE [LARGE SCALE GENOMIC DNA]</scope>
    <source>
        <strain evidence="5">DSM 24743</strain>
    </source>
</reference>
<dbReference type="STRING" id="1215089.BBI08_00125"/>
<evidence type="ECO:0000259" key="2">
    <source>
        <dbReference type="Pfam" id="PF11258"/>
    </source>
</evidence>
<reference evidence="5" key="2">
    <citation type="submission" date="2016-10" db="EMBL/GenBank/DDBJ databases">
        <authorList>
            <person name="See-Too W.S."/>
        </authorList>
    </citation>
    <scope>NUCLEOTIDE SEQUENCE [LARGE SCALE GENOMIC DNA]</scope>
    <source>
        <strain evidence="5">DSM 24743</strain>
    </source>
</reference>
<evidence type="ECO:0000256" key="1">
    <source>
        <dbReference type="SAM" id="MobiDB-lite"/>
    </source>
</evidence>
<evidence type="ECO:0000313" key="4">
    <source>
        <dbReference type="EMBL" id="ANU12374.1"/>
    </source>
</evidence>
<organism evidence="4 5">
    <name type="scientific">Planococcus halocryophilus</name>
    <dbReference type="NCBI Taxonomy" id="1215089"/>
    <lineage>
        <taxon>Bacteria</taxon>
        <taxon>Bacillati</taxon>
        <taxon>Bacillota</taxon>
        <taxon>Bacilli</taxon>
        <taxon>Bacillales</taxon>
        <taxon>Caryophanaceae</taxon>
        <taxon>Planococcus</taxon>
    </lineage>
</organism>
<feature type="region of interest" description="Disordered" evidence="1">
    <location>
        <begin position="27"/>
        <end position="46"/>
    </location>
</feature>
<proteinExistence type="predicted"/>
<dbReference type="KEGG" id="phc:BBI08_00125"/>
<evidence type="ECO:0008006" key="6">
    <source>
        <dbReference type="Google" id="ProtNLM"/>
    </source>
</evidence>
<gene>
    <name evidence="4" type="ORF">BBI08_00125</name>
</gene>
<feature type="domain" description="DUF3048" evidence="3">
    <location>
        <begin position="222"/>
        <end position="331"/>
    </location>
</feature>
<protein>
    <recommendedName>
        <fullName evidence="6">Lipoprotein YerB</fullName>
    </recommendedName>
</protein>
<dbReference type="InterPro" id="IPR023158">
    <property type="entry name" value="YerB-like_sf"/>
</dbReference>
<evidence type="ECO:0000313" key="5">
    <source>
        <dbReference type="Proteomes" id="UP000092687"/>
    </source>
</evidence>
<dbReference type="Pfam" id="PF11258">
    <property type="entry name" value="DUF3048"/>
    <property type="match status" value="1"/>
</dbReference>
<dbReference type="Gene3D" id="3.50.90.10">
    <property type="entry name" value="YerB-like"/>
    <property type="match status" value="1"/>
</dbReference>
<dbReference type="InterPro" id="IPR035328">
    <property type="entry name" value="DUF3048_C"/>
</dbReference>
<keyword evidence="5" id="KW-1185">Reference proteome</keyword>
<dbReference type="RefSeq" id="WP_065527788.1">
    <property type="nucleotide sequence ID" value="NZ_CP016537.2"/>
</dbReference>
<sequence length="348" mass="38866">MKKWLFIFVFLLILVAVAGGFWLMEKEDSTSTPTPNPSPEQPVVKNSLPMTPFTGELMDLTTAGRPVMAVVNNHPDARPQTGLVEADIVFEMIAEFNITRFVALYQSEYPNKVGPIRSARDYFVELALAYDAFFVAHGYSPDAREMLESGIIDHINGMQYDGTLFQRSTDRIAPHNSYITMENITKAMNNAQTSTEYKGQSPYYFYDSTENDKLKKQALSIRVEYGTNKLFYSDFLYDSQSQLYSRSVNGVAMADKETLETIKVSNVLVFEAQHETIDSKGRQSIDLSSGGAALLFQAGGVREIEWNSVDGMLVPFADGEVVKLIPGKTWIHIVPTVPGIEQSVSYTP</sequence>
<dbReference type="InterPro" id="IPR021416">
    <property type="entry name" value="DUF3048_N"/>
</dbReference>
<dbReference type="AlphaFoldDB" id="A0A1C7DLV3"/>
<dbReference type="OrthoDB" id="9779102at2"/>
<name>A0A1C7DLV3_9BACL</name>